<evidence type="ECO:0000313" key="10">
    <source>
        <dbReference type="Proteomes" id="UP001152533"/>
    </source>
</evidence>
<evidence type="ECO:0000256" key="5">
    <source>
        <dbReference type="PIRSR" id="PIRSR606710-2"/>
    </source>
</evidence>
<dbReference type="InterPro" id="IPR013320">
    <property type="entry name" value="ConA-like_dom_sf"/>
</dbReference>
<dbReference type="EMBL" id="CAMGZC010000520">
    <property type="protein sequence ID" value="CAI0648175.1"/>
    <property type="molecule type" value="Genomic_DNA"/>
</dbReference>
<evidence type="ECO:0000256" key="7">
    <source>
        <dbReference type="SAM" id="SignalP"/>
    </source>
</evidence>
<dbReference type="Pfam" id="PF17851">
    <property type="entry name" value="GH43_C2"/>
    <property type="match status" value="1"/>
</dbReference>
<feature type="active site" description="Proton acceptor" evidence="4">
    <location>
        <position position="40"/>
    </location>
</feature>
<dbReference type="SUPFAM" id="SSF49899">
    <property type="entry name" value="Concanavalin A-like lectins/glucanases"/>
    <property type="match status" value="1"/>
</dbReference>
<evidence type="ECO:0000256" key="2">
    <source>
        <dbReference type="ARBA" id="ARBA00022801"/>
    </source>
</evidence>
<dbReference type="Gene3D" id="2.60.120.200">
    <property type="match status" value="1"/>
</dbReference>
<dbReference type="Proteomes" id="UP001152533">
    <property type="component" value="Unassembled WGS sequence"/>
</dbReference>
<organism evidence="9 10">
    <name type="scientific">Colletotrichum noveboracense</name>
    <dbReference type="NCBI Taxonomy" id="2664923"/>
    <lineage>
        <taxon>Eukaryota</taxon>
        <taxon>Fungi</taxon>
        <taxon>Dikarya</taxon>
        <taxon>Ascomycota</taxon>
        <taxon>Pezizomycotina</taxon>
        <taxon>Sordariomycetes</taxon>
        <taxon>Hypocreomycetidae</taxon>
        <taxon>Glomerellales</taxon>
        <taxon>Glomerellaceae</taxon>
        <taxon>Colletotrichum</taxon>
        <taxon>Colletotrichum gloeosporioides species complex</taxon>
    </lineage>
</organism>
<keyword evidence="7" id="KW-0732">Signal</keyword>
<evidence type="ECO:0000313" key="9">
    <source>
        <dbReference type="EMBL" id="CAI0648175.1"/>
    </source>
</evidence>
<proteinExistence type="inferred from homology"/>
<keyword evidence="10" id="KW-1185">Reference proteome</keyword>
<dbReference type="AlphaFoldDB" id="A0A9W4RV57"/>
<evidence type="ECO:0000256" key="6">
    <source>
        <dbReference type="RuleBase" id="RU361187"/>
    </source>
</evidence>
<feature type="site" description="Important for catalytic activity, responsible for pKa modulation of the active site Glu and correct orientation of both the proton donor and substrate" evidence="5">
    <location>
        <position position="154"/>
    </location>
</feature>
<dbReference type="Pfam" id="PF04616">
    <property type="entry name" value="Glyco_hydro_43"/>
    <property type="match status" value="1"/>
</dbReference>
<dbReference type="GO" id="GO:0005975">
    <property type="term" value="P:carbohydrate metabolic process"/>
    <property type="evidence" value="ECO:0007669"/>
    <property type="project" value="InterPro"/>
</dbReference>
<dbReference type="PANTHER" id="PTHR42812:SF17">
    <property type="entry name" value="BETA-XYLOSIDASE C-TERMINAL CONCANAVALIN A-LIKE DOMAIN-CONTAINING PROTEIN-RELATED"/>
    <property type="match status" value="1"/>
</dbReference>
<feature type="active site" description="Proton donor" evidence="4">
    <location>
        <position position="202"/>
    </location>
</feature>
<keyword evidence="3 6" id="KW-0326">Glycosidase</keyword>
<dbReference type="GO" id="GO:0004553">
    <property type="term" value="F:hydrolase activity, hydrolyzing O-glycosyl compounds"/>
    <property type="evidence" value="ECO:0007669"/>
    <property type="project" value="InterPro"/>
</dbReference>
<feature type="domain" description="Beta-xylosidase C-terminal Concanavalin A-like" evidence="8">
    <location>
        <begin position="392"/>
        <end position="551"/>
    </location>
</feature>
<dbReference type="PANTHER" id="PTHR42812">
    <property type="entry name" value="BETA-XYLOSIDASE"/>
    <property type="match status" value="1"/>
</dbReference>
<evidence type="ECO:0000256" key="3">
    <source>
        <dbReference type="ARBA" id="ARBA00023295"/>
    </source>
</evidence>
<feature type="chain" id="PRO_5040990036" description="Beta-xylosidase C-terminal Concanavalin A-like domain-containing protein" evidence="7">
    <location>
        <begin position="25"/>
        <end position="582"/>
    </location>
</feature>
<reference evidence="9" key="1">
    <citation type="submission" date="2022-08" db="EMBL/GenBank/DDBJ databases">
        <authorList>
            <person name="Giroux E."/>
            <person name="Giroux E."/>
        </authorList>
    </citation>
    <scope>NUCLEOTIDE SEQUENCE</scope>
    <source>
        <strain evidence="9">H1091258</strain>
    </source>
</reference>
<dbReference type="CDD" id="cd18833">
    <property type="entry name" value="GH43_PcXyl-like"/>
    <property type="match status" value="1"/>
</dbReference>
<dbReference type="SUPFAM" id="SSF75005">
    <property type="entry name" value="Arabinanase/levansucrase/invertase"/>
    <property type="match status" value="1"/>
</dbReference>
<sequence>MVLSIFKYLLTGWLVFNGISSVQAENSTFYNPILPGWHSDPSCVQVDGKFYCITSSFITFPGLPIYASKDLTNWKLISHAWNREAQMPGASQQTKGQQEGFYAATIRHHDGQFWVICEYLGLPDGMLGTIFKTIDPYDNTAWADPITFPTPAGDLDLFWDNDGKLYIPGGGQGTVLLDVDLESGTVLNNTFLWSGTEGVWPEGPHIYRKDGFYYLSMAEGGTETGHYQVMARSADLTGPFTPCPNNPVLTNKDTDEYFQNVGLIWKHKTVGHADLFQDTNDNWWGVALSTRSGPEWSIYPMGRETVLFPVTWEQGEWPILEPLRGKMSGWQMPPSSRDLPGHGPFNSDPDVYHFTTMSEIPRNLIYWRVPLQGAFEIVDLKGMHIVPSRGNLTGDNAELDGRSGLSLIGRPQTDSRFNFNVTLEVPLDEADLKVGVTLFLTQHNNADLAVVAQPKADGAEGTDRFLRFRATGNDTPEEYVEKVPETWDADLIQLEISTPNATHYTLAAYSATEPENKIMMATVSARLVSGQSGPFTGALLGVYATCNGAGTGLECPSGGDVYVTEWMYTGKGQFYTADDLRP</sequence>
<gene>
    <name evidence="9" type="ORF">CGXH109_LOCUS73068</name>
</gene>
<comment type="similarity">
    <text evidence="1 6">Belongs to the glycosyl hydrolase 43 family.</text>
</comment>
<evidence type="ECO:0000259" key="8">
    <source>
        <dbReference type="Pfam" id="PF17851"/>
    </source>
</evidence>
<dbReference type="Gene3D" id="2.115.10.20">
    <property type="entry name" value="Glycosyl hydrolase domain, family 43"/>
    <property type="match status" value="1"/>
</dbReference>
<accession>A0A9W4RV57</accession>
<evidence type="ECO:0000256" key="1">
    <source>
        <dbReference type="ARBA" id="ARBA00009865"/>
    </source>
</evidence>
<comment type="caution">
    <text evidence="9">The sequence shown here is derived from an EMBL/GenBank/DDBJ whole genome shotgun (WGS) entry which is preliminary data.</text>
</comment>
<evidence type="ECO:0000256" key="4">
    <source>
        <dbReference type="PIRSR" id="PIRSR606710-1"/>
    </source>
</evidence>
<protein>
    <recommendedName>
        <fullName evidence="8">Beta-xylosidase C-terminal Concanavalin A-like domain-containing protein</fullName>
    </recommendedName>
</protein>
<dbReference type="InterPro" id="IPR023296">
    <property type="entry name" value="Glyco_hydro_beta-prop_sf"/>
</dbReference>
<feature type="signal peptide" evidence="7">
    <location>
        <begin position="1"/>
        <end position="24"/>
    </location>
</feature>
<keyword evidence="2 6" id="KW-0378">Hydrolase</keyword>
<dbReference type="InterPro" id="IPR051795">
    <property type="entry name" value="Glycosyl_Hydrlase_43"/>
</dbReference>
<dbReference type="InterPro" id="IPR006710">
    <property type="entry name" value="Glyco_hydro_43"/>
</dbReference>
<name>A0A9W4RV57_9PEZI</name>
<dbReference type="InterPro" id="IPR041542">
    <property type="entry name" value="GH43_C2"/>
</dbReference>